<dbReference type="Proteomes" id="UP000643405">
    <property type="component" value="Unassembled WGS sequence"/>
</dbReference>
<dbReference type="Gene3D" id="2.60.40.10">
    <property type="entry name" value="Immunoglobulins"/>
    <property type="match status" value="1"/>
</dbReference>
<evidence type="ECO:0000259" key="2">
    <source>
        <dbReference type="PROSITE" id="PS51782"/>
    </source>
</evidence>
<reference evidence="3" key="1">
    <citation type="submission" date="2020-09" db="EMBL/GenBank/DDBJ databases">
        <title>Genome seq and assembly of Tianweitania sp.</title>
        <authorList>
            <person name="Chhetri G."/>
        </authorList>
    </citation>
    <scope>NUCLEOTIDE SEQUENCE</scope>
    <source>
        <strain evidence="3">Rool2</strain>
    </source>
</reference>
<dbReference type="AlphaFoldDB" id="A0A8J6U8L1"/>
<dbReference type="PROSITE" id="PS51782">
    <property type="entry name" value="LYSM"/>
    <property type="match status" value="1"/>
</dbReference>
<comment type="caution">
    <text evidence="3">The sequence shown here is derived from an EMBL/GenBank/DDBJ whole genome shotgun (WGS) entry which is preliminary data.</text>
</comment>
<dbReference type="PANTHER" id="PTHR34700:SF4">
    <property type="entry name" value="PHAGE-LIKE ELEMENT PBSX PROTEIN XKDP"/>
    <property type="match status" value="1"/>
</dbReference>
<dbReference type="EMBL" id="JACVVX010000004">
    <property type="protein sequence ID" value="MBD0415812.1"/>
    <property type="molecule type" value="Genomic_DNA"/>
</dbReference>
<dbReference type="InterPro" id="IPR052196">
    <property type="entry name" value="Bact_Kbp"/>
</dbReference>
<name>A0A8J6U8L1_9HYPH</name>
<keyword evidence="4" id="KW-1185">Reference proteome</keyword>
<accession>A0A8J6U8L1</accession>
<proteinExistence type="predicted"/>
<feature type="region of interest" description="Disordered" evidence="1">
    <location>
        <begin position="33"/>
        <end position="109"/>
    </location>
</feature>
<dbReference type="CDD" id="cd00118">
    <property type="entry name" value="LysM"/>
    <property type="match status" value="1"/>
</dbReference>
<dbReference type="SUPFAM" id="SSF54106">
    <property type="entry name" value="LysM domain"/>
    <property type="match status" value="1"/>
</dbReference>
<sequence length="466" mass="46866">MAMTAGKGLLFGAGVIIAAGAVAYYSGAFNSQPEPASLASVPAQPAPAAPAPASDSPAPAAPTSPAAPALPINPAAPAATPAPAGPVADAAPAAPGTAAQAPAQQQATPEIVPPSFDVVRAEGDGSLVIAGKAAPNAQVEVMKGSGVLGSATAGPNGDFAVVLDNPLAPGDYQLVLRATNPDKVVAMSPETAVVSIPDTPSGQVLALVEQAGKPSELITVPQPRQPVADAPSAAQPQAPDAPATAGTQTEATAPAQQPAAPVQAAATGPKVSVEAVEIEGDKIFVAGIADPDRRVRAYANEVLLGDAIASPDGRFLIEQQRRLPVGDYIIRVDALDKDGASVIARAAVPFEREPGEQVSAVAAPAAAPSEAPANARVAAAHDTATAAKLQPASGAVIIRKGDSLWRISRRVYGQGVRYSNIYIANQPQIQNPHKIWPGQVFKVPTKADDGTDADMKALKDQATTVQ</sequence>
<dbReference type="Gene3D" id="3.10.350.10">
    <property type="entry name" value="LysM domain"/>
    <property type="match status" value="1"/>
</dbReference>
<dbReference type="SMART" id="SM00257">
    <property type="entry name" value="LysM"/>
    <property type="match status" value="1"/>
</dbReference>
<feature type="region of interest" description="Disordered" evidence="1">
    <location>
        <begin position="224"/>
        <end position="267"/>
    </location>
</feature>
<dbReference type="PANTHER" id="PTHR34700">
    <property type="entry name" value="POTASSIUM BINDING PROTEIN KBP"/>
    <property type="match status" value="1"/>
</dbReference>
<feature type="compositionally biased region" description="Low complexity" evidence="1">
    <location>
        <begin position="33"/>
        <end position="43"/>
    </location>
</feature>
<dbReference type="InterPro" id="IPR041498">
    <property type="entry name" value="Big_6"/>
</dbReference>
<organism evidence="3 4">
    <name type="scientific">Oryzicola mucosus</name>
    <dbReference type="NCBI Taxonomy" id="2767425"/>
    <lineage>
        <taxon>Bacteria</taxon>
        <taxon>Pseudomonadati</taxon>
        <taxon>Pseudomonadota</taxon>
        <taxon>Alphaproteobacteria</taxon>
        <taxon>Hyphomicrobiales</taxon>
        <taxon>Phyllobacteriaceae</taxon>
        <taxon>Oryzicola</taxon>
    </lineage>
</organism>
<protein>
    <submittedName>
        <fullName evidence="3">LysM peptidoglycan-binding domain-containing protein</fullName>
    </submittedName>
</protein>
<feature type="compositionally biased region" description="Low complexity" evidence="1">
    <location>
        <begin position="225"/>
        <end position="267"/>
    </location>
</feature>
<evidence type="ECO:0000313" key="3">
    <source>
        <dbReference type="EMBL" id="MBD0415812.1"/>
    </source>
</evidence>
<feature type="domain" description="LysM" evidence="2">
    <location>
        <begin position="394"/>
        <end position="443"/>
    </location>
</feature>
<feature type="compositionally biased region" description="Low complexity" evidence="1">
    <location>
        <begin position="51"/>
        <end position="109"/>
    </location>
</feature>
<evidence type="ECO:0000256" key="1">
    <source>
        <dbReference type="SAM" id="MobiDB-lite"/>
    </source>
</evidence>
<dbReference type="Pfam" id="PF17936">
    <property type="entry name" value="Big_6"/>
    <property type="match status" value="1"/>
</dbReference>
<dbReference type="InterPro" id="IPR018392">
    <property type="entry name" value="LysM"/>
</dbReference>
<dbReference type="Pfam" id="PF01476">
    <property type="entry name" value="LysM"/>
    <property type="match status" value="1"/>
</dbReference>
<dbReference type="InterPro" id="IPR036779">
    <property type="entry name" value="LysM_dom_sf"/>
</dbReference>
<gene>
    <name evidence="3" type="ORF">ICI42_14210</name>
</gene>
<evidence type="ECO:0000313" key="4">
    <source>
        <dbReference type="Proteomes" id="UP000643405"/>
    </source>
</evidence>
<dbReference type="InterPro" id="IPR013783">
    <property type="entry name" value="Ig-like_fold"/>
</dbReference>